<reference evidence="6" key="1">
    <citation type="submission" date="2022-10" db="EMBL/GenBank/DDBJ databases">
        <title>Tapping the CABI collections for fungal endophytes: first genome assemblies for Collariella, Neodidymelliopsis, Ascochyta clinopodiicola, Didymella pomorum, Didymosphaeria variabile, Neocosmospora piperis and Neocucurbitaria cava.</title>
        <authorList>
            <person name="Hill R."/>
        </authorList>
    </citation>
    <scope>NUCLEOTIDE SEQUENCE</scope>
    <source>
        <strain evidence="6">IMI 366586</strain>
    </source>
</reference>
<feature type="region of interest" description="Disordered" evidence="4">
    <location>
        <begin position="40"/>
        <end position="198"/>
    </location>
</feature>
<evidence type="ECO:0000313" key="7">
    <source>
        <dbReference type="Proteomes" id="UP001140502"/>
    </source>
</evidence>
<evidence type="ECO:0000259" key="5">
    <source>
        <dbReference type="PROSITE" id="PS01031"/>
    </source>
</evidence>
<evidence type="ECO:0000256" key="1">
    <source>
        <dbReference type="ARBA" id="ARBA00023016"/>
    </source>
</evidence>
<evidence type="ECO:0000313" key="6">
    <source>
        <dbReference type="EMBL" id="KAJ4314093.1"/>
    </source>
</evidence>
<evidence type="ECO:0000256" key="4">
    <source>
        <dbReference type="SAM" id="MobiDB-lite"/>
    </source>
</evidence>
<proteinExistence type="inferred from homology"/>
<dbReference type="SUPFAM" id="SSF49764">
    <property type="entry name" value="HSP20-like chaperones"/>
    <property type="match status" value="1"/>
</dbReference>
<keyword evidence="7" id="KW-1185">Reference proteome</keyword>
<dbReference type="PANTHER" id="PTHR11527">
    <property type="entry name" value="HEAT-SHOCK PROTEIN 20 FAMILY MEMBER"/>
    <property type="match status" value="1"/>
</dbReference>
<protein>
    <recommendedName>
        <fullName evidence="5">SHSP domain-containing protein</fullName>
    </recommendedName>
</protein>
<evidence type="ECO:0000256" key="2">
    <source>
        <dbReference type="PROSITE-ProRule" id="PRU00285"/>
    </source>
</evidence>
<comment type="similarity">
    <text evidence="2 3">Belongs to the small heat shock protein (HSP20) family.</text>
</comment>
<feature type="compositionally biased region" description="Pro residues" evidence="4">
    <location>
        <begin position="181"/>
        <end position="191"/>
    </location>
</feature>
<feature type="compositionally biased region" description="Basic and acidic residues" evidence="4">
    <location>
        <begin position="87"/>
        <end position="121"/>
    </location>
</feature>
<gene>
    <name evidence="6" type="ORF">N0V84_009085</name>
</gene>
<dbReference type="Pfam" id="PF00011">
    <property type="entry name" value="HSP20"/>
    <property type="match status" value="1"/>
</dbReference>
<dbReference type="Proteomes" id="UP001140502">
    <property type="component" value="Unassembled WGS sequence"/>
</dbReference>
<accession>A0A9W8W739</accession>
<dbReference type="InterPro" id="IPR002068">
    <property type="entry name" value="A-crystallin/Hsp20_dom"/>
</dbReference>
<feature type="compositionally biased region" description="Pro residues" evidence="4">
    <location>
        <begin position="59"/>
        <end position="70"/>
    </location>
</feature>
<dbReference type="InterPro" id="IPR008978">
    <property type="entry name" value="HSP20-like_chaperone"/>
</dbReference>
<sequence>MSPSQQPYSMPFWDFVQAFDPNQGPGRGVDHNSASHFPFMAGYPFGGPGGPGPHGGPHGPGPRGPPPPPEADGFVWGPWYQGAGSWDRPRGQHEHHRSEGESSATEVERDTDNTNNEKSESPETMAADAPDPEEVVPDENQCGGRPQGFGRGRGRGGPRGGRCGRGGRGGFPHGPRGPHHGPGPHPPPPYPGQGGPFDFAGLFRGWAGHPFFRNLREQAQRFQDSQSQNGSDSFTPPVDIFNTERAFVLHVALPGAKKEDIGVNWDADRSLLNIAGVVHRPGDEEFLNTLSTGERKVGLFERNVTLPPGGVEERDEIDSLGITAKMEDGVLVITVPKVEREWTEIRKVDIE</sequence>
<evidence type="ECO:0000256" key="3">
    <source>
        <dbReference type="RuleBase" id="RU003616"/>
    </source>
</evidence>
<keyword evidence="1" id="KW-0346">Stress response</keyword>
<feature type="domain" description="SHSP" evidence="5">
    <location>
        <begin position="229"/>
        <end position="351"/>
    </location>
</feature>
<dbReference type="PROSITE" id="PS01031">
    <property type="entry name" value="SHSP"/>
    <property type="match status" value="1"/>
</dbReference>
<dbReference type="CDD" id="cd06464">
    <property type="entry name" value="ACD_sHsps-like"/>
    <property type="match status" value="1"/>
</dbReference>
<dbReference type="Gene3D" id="2.60.40.790">
    <property type="match status" value="1"/>
</dbReference>
<dbReference type="InterPro" id="IPR031107">
    <property type="entry name" value="Small_HSP"/>
</dbReference>
<name>A0A9W8W739_9HYPO</name>
<dbReference type="OrthoDB" id="5511210at2759"/>
<organism evidence="6 7">
    <name type="scientific">Fusarium piperis</name>
    <dbReference type="NCBI Taxonomy" id="1435070"/>
    <lineage>
        <taxon>Eukaryota</taxon>
        <taxon>Fungi</taxon>
        <taxon>Dikarya</taxon>
        <taxon>Ascomycota</taxon>
        <taxon>Pezizomycotina</taxon>
        <taxon>Sordariomycetes</taxon>
        <taxon>Hypocreomycetidae</taxon>
        <taxon>Hypocreales</taxon>
        <taxon>Nectriaceae</taxon>
        <taxon>Fusarium</taxon>
        <taxon>Fusarium solani species complex</taxon>
    </lineage>
</organism>
<feature type="compositionally biased region" description="Gly residues" evidence="4">
    <location>
        <begin position="44"/>
        <end position="58"/>
    </location>
</feature>
<dbReference type="AlphaFoldDB" id="A0A9W8W739"/>
<dbReference type="EMBL" id="JAPEUR010000240">
    <property type="protein sequence ID" value="KAJ4314093.1"/>
    <property type="molecule type" value="Genomic_DNA"/>
</dbReference>
<feature type="compositionally biased region" description="Gly residues" evidence="4">
    <location>
        <begin position="145"/>
        <end position="172"/>
    </location>
</feature>
<comment type="caution">
    <text evidence="6">The sequence shown here is derived from an EMBL/GenBank/DDBJ whole genome shotgun (WGS) entry which is preliminary data.</text>
</comment>